<feature type="region of interest" description="Disordered" evidence="1">
    <location>
        <begin position="96"/>
        <end position="116"/>
    </location>
</feature>
<reference evidence="3" key="1">
    <citation type="submission" date="2021-01" db="EMBL/GenBank/DDBJ databases">
        <authorList>
            <person name="Corre E."/>
            <person name="Pelletier E."/>
            <person name="Niang G."/>
            <person name="Scheremetjew M."/>
            <person name="Finn R."/>
            <person name="Kale V."/>
            <person name="Holt S."/>
            <person name="Cochrane G."/>
            <person name="Meng A."/>
            <person name="Brown T."/>
            <person name="Cohen L."/>
        </authorList>
    </citation>
    <scope>NUCLEOTIDE SEQUENCE</scope>
    <source>
        <strain evidence="3">CCMP1381</strain>
    </source>
</reference>
<feature type="compositionally biased region" description="Basic and acidic residues" evidence="1">
    <location>
        <begin position="16"/>
        <end position="26"/>
    </location>
</feature>
<name>A0A7S2F8A8_9STRA</name>
<keyword evidence="2" id="KW-1133">Transmembrane helix</keyword>
<organism evidence="3">
    <name type="scientific">Octactis speculum</name>
    <dbReference type="NCBI Taxonomy" id="3111310"/>
    <lineage>
        <taxon>Eukaryota</taxon>
        <taxon>Sar</taxon>
        <taxon>Stramenopiles</taxon>
        <taxon>Ochrophyta</taxon>
        <taxon>Dictyochophyceae</taxon>
        <taxon>Dictyochales</taxon>
        <taxon>Dictyochaceae</taxon>
        <taxon>Octactis</taxon>
    </lineage>
</organism>
<protein>
    <submittedName>
        <fullName evidence="3">Uncharacterized protein</fullName>
    </submittedName>
</protein>
<evidence type="ECO:0000256" key="2">
    <source>
        <dbReference type="SAM" id="Phobius"/>
    </source>
</evidence>
<keyword evidence="2" id="KW-0472">Membrane</keyword>
<feature type="transmembrane region" description="Helical" evidence="2">
    <location>
        <begin position="71"/>
        <end position="91"/>
    </location>
</feature>
<accession>A0A7S2F8A8</accession>
<proteinExistence type="predicted"/>
<sequence>MVANTDKPQLREVEMKLLRAKQERAAASETANGATGASGEAEPQDNDGRLSATPPPSEAAPSRKDEESSSALNLVVLGLVAVTQIWLLYALSFDPMAPPKSSGSDSFQDFDIRRDL</sequence>
<evidence type="ECO:0000313" key="3">
    <source>
        <dbReference type="EMBL" id="CAD9380726.1"/>
    </source>
</evidence>
<feature type="region of interest" description="Disordered" evidence="1">
    <location>
        <begin position="16"/>
        <end position="68"/>
    </location>
</feature>
<evidence type="ECO:0000256" key="1">
    <source>
        <dbReference type="SAM" id="MobiDB-lite"/>
    </source>
</evidence>
<keyword evidence="2" id="KW-0812">Transmembrane</keyword>
<dbReference type="AlphaFoldDB" id="A0A7S2F8A8"/>
<dbReference type="EMBL" id="HBGS01008018">
    <property type="protein sequence ID" value="CAD9380726.1"/>
    <property type="molecule type" value="Transcribed_RNA"/>
</dbReference>
<gene>
    <name evidence="3" type="ORF">DSPE1174_LOCUS4175</name>
</gene>